<dbReference type="InterPro" id="IPR009077">
    <property type="entry name" value="Proteasome_activ_PA28"/>
</dbReference>
<sequence>SQYQREQSSSYKLQVIIIMSKSKVDSKIKVTEFIEEFKKESEQLVRETFPDKMLEIDELFKQVKAEEPKDVAQSVEIPYPVPLESADIETDTNFTEVSSKKRKLEADVNNHSSNITGTRVLVFPGGSVSYNKFVHNYCEKAKPLMRGLMEHANMVRMWINFLIPKIEDGNNFGVSIQEDVVAEARQVESEASSYLDQISRYYLQRARIISKIAKYPHIEDYRQSIKEFDERQMLNLQNAILEMRNHYASLFDIIMKNIDKIKVPRSANAQNMY</sequence>
<dbReference type="AlphaFoldDB" id="A0A0B7BW67"/>
<dbReference type="InterPro" id="IPR036996">
    <property type="entry name" value="PA28_N_sf"/>
</dbReference>
<dbReference type="InterPro" id="IPR003185">
    <property type="entry name" value="Proteasome_activ_PA28_N"/>
</dbReference>
<keyword evidence="2" id="KW-0647">Proteasome</keyword>
<dbReference type="Pfam" id="PF02252">
    <property type="entry name" value="PA28_C"/>
    <property type="match status" value="1"/>
</dbReference>
<dbReference type="PANTHER" id="PTHR10660:SF2">
    <property type="entry name" value="LD45860P"/>
    <property type="match status" value="1"/>
</dbReference>
<feature type="non-terminal residue" evidence="6">
    <location>
        <position position="1"/>
    </location>
</feature>
<evidence type="ECO:0000259" key="5">
    <source>
        <dbReference type="Pfam" id="PF02252"/>
    </source>
</evidence>
<dbReference type="GO" id="GO:0061136">
    <property type="term" value="P:regulation of proteasomal protein catabolic process"/>
    <property type="evidence" value="ECO:0007669"/>
    <property type="project" value="TreeGrafter"/>
</dbReference>
<dbReference type="GO" id="GO:0005654">
    <property type="term" value="C:nucleoplasm"/>
    <property type="evidence" value="ECO:0007669"/>
    <property type="project" value="TreeGrafter"/>
</dbReference>
<comment type="function">
    <text evidence="3">Implicated in immunoproteasome assembly and required for efficient antigen processing. The PA28 activator complex enhances the generation of class I binding peptides by altering the cleavage pattern of the proteasome.</text>
</comment>
<protein>
    <recommendedName>
        <fullName evidence="7">Proteasome activator PA28 C-terminal domain-containing protein</fullName>
    </recommendedName>
</protein>
<accession>A0A0B7BW67</accession>
<dbReference type="InterPro" id="IPR036997">
    <property type="entry name" value="PA28_C_sf"/>
</dbReference>
<proteinExistence type="inferred from homology"/>
<dbReference type="GO" id="GO:2000045">
    <property type="term" value="P:regulation of G1/S transition of mitotic cell cycle"/>
    <property type="evidence" value="ECO:0007669"/>
    <property type="project" value="TreeGrafter"/>
</dbReference>
<evidence type="ECO:0000259" key="4">
    <source>
        <dbReference type="Pfam" id="PF02251"/>
    </source>
</evidence>
<organism evidence="6">
    <name type="scientific">Arion vulgaris</name>
    <dbReference type="NCBI Taxonomy" id="1028688"/>
    <lineage>
        <taxon>Eukaryota</taxon>
        <taxon>Metazoa</taxon>
        <taxon>Spiralia</taxon>
        <taxon>Lophotrochozoa</taxon>
        <taxon>Mollusca</taxon>
        <taxon>Gastropoda</taxon>
        <taxon>Heterobranchia</taxon>
        <taxon>Euthyneura</taxon>
        <taxon>Panpulmonata</taxon>
        <taxon>Eupulmonata</taxon>
        <taxon>Stylommatophora</taxon>
        <taxon>Helicina</taxon>
        <taxon>Arionoidea</taxon>
        <taxon>Arionidae</taxon>
        <taxon>Arion</taxon>
    </lineage>
</organism>
<name>A0A0B7BW67_9EUPU</name>
<dbReference type="PANTHER" id="PTHR10660">
    <property type="entry name" value="PROTEASOME REGULATOR PA28"/>
    <property type="match status" value="1"/>
</dbReference>
<feature type="domain" description="Proteasome activator PA28 N-terminal" evidence="4">
    <location>
        <begin position="25"/>
        <end position="82"/>
    </location>
</feature>
<evidence type="ECO:0000256" key="2">
    <source>
        <dbReference type="ARBA" id="ARBA00022942"/>
    </source>
</evidence>
<feature type="domain" description="Proteasome activator PA28 C-terminal" evidence="5">
    <location>
        <begin position="128"/>
        <end position="270"/>
    </location>
</feature>
<evidence type="ECO:0000256" key="1">
    <source>
        <dbReference type="ARBA" id="ARBA00005883"/>
    </source>
</evidence>
<dbReference type="FunFam" id="1.20.120.180:FF:000002">
    <property type="entry name" value="Proteasome activator complex subunit 1"/>
    <property type="match status" value="1"/>
</dbReference>
<dbReference type="GO" id="GO:0005737">
    <property type="term" value="C:cytoplasm"/>
    <property type="evidence" value="ECO:0007669"/>
    <property type="project" value="TreeGrafter"/>
</dbReference>
<dbReference type="Gene3D" id="1.20.120.180">
    <property type="entry name" value="Proteasome activator pa28, C-terminal domain"/>
    <property type="match status" value="1"/>
</dbReference>
<dbReference type="Pfam" id="PF02251">
    <property type="entry name" value="PA28_N"/>
    <property type="match status" value="1"/>
</dbReference>
<dbReference type="Gene3D" id="1.20.5.120">
    <property type="entry name" value="Proteasome activator pa28, N-terminal domain"/>
    <property type="match status" value="1"/>
</dbReference>
<evidence type="ECO:0000256" key="3">
    <source>
        <dbReference type="ARBA" id="ARBA00037467"/>
    </source>
</evidence>
<dbReference type="GO" id="GO:0008537">
    <property type="term" value="C:proteasome activator complex"/>
    <property type="evidence" value="ECO:0007669"/>
    <property type="project" value="InterPro"/>
</dbReference>
<reference evidence="6" key="1">
    <citation type="submission" date="2014-12" db="EMBL/GenBank/DDBJ databases">
        <title>Insight into the proteome of Arion vulgaris.</title>
        <authorList>
            <person name="Aradska J."/>
            <person name="Bulat T."/>
            <person name="Smidak R."/>
            <person name="Sarate P."/>
            <person name="Gangsoo J."/>
            <person name="Sialana F."/>
            <person name="Bilban M."/>
            <person name="Lubec G."/>
        </authorList>
    </citation>
    <scope>NUCLEOTIDE SEQUENCE</scope>
    <source>
        <tissue evidence="6">Skin</tissue>
    </source>
</reference>
<gene>
    <name evidence="6" type="primary">ORF212692</name>
</gene>
<dbReference type="EMBL" id="HACG01049741">
    <property type="protein sequence ID" value="CEK96606.1"/>
    <property type="molecule type" value="Transcribed_RNA"/>
</dbReference>
<evidence type="ECO:0000313" key="6">
    <source>
        <dbReference type="EMBL" id="CEK96606.1"/>
    </source>
</evidence>
<dbReference type="SUPFAM" id="SSF47216">
    <property type="entry name" value="Proteasome activator"/>
    <property type="match status" value="1"/>
</dbReference>
<dbReference type="InterPro" id="IPR036252">
    <property type="entry name" value="Proteasome_activ_sf"/>
</dbReference>
<dbReference type="GO" id="GO:0061133">
    <property type="term" value="F:endopeptidase activator activity"/>
    <property type="evidence" value="ECO:0007669"/>
    <property type="project" value="TreeGrafter"/>
</dbReference>
<dbReference type="InterPro" id="IPR003186">
    <property type="entry name" value="PA28_C"/>
</dbReference>
<comment type="similarity">
    <text evidence="1">Belongs to the PA28 family.</text>
</comment>
<evidence type="ECO:0008006" key="7">
    <source>
        <dbReference type="Google" id="ProtNLM"/>
    </source>
</evidence>